<feature type="region of interest" description="Disordered" evidence="6">
    <location>
        <begin position="163"/>
        <end position="478"/>
    </location>
</feature>
<dbReference type="PROSITE" id="PS50896">
    <property type="entry name" value="LISH"/>
    <property type="match status" value="1"/>
</dbReference>
<reference evidence="8 9" key="1">
    <citation type="journal article" date="2024" name="Nat. Commun.">
        <title>Phylogenomics reveals the evolutionary origins of lichenization in chlorophyte algae.</title>
        <authorList>
            <person name="Puginier C."/>
            <person name="Libourel C."/>
            <person name="Otte J."/>
            <person name="Skaloud P."/>
            <person name="Haon M."/>
            <person name="Grisel S."/>
            <person name="Petersen M."/>
            <person name="Berrin J.G."/>
            <person name="Delaux P.M."/>
            <person name="Dal Grande F."/>
            <person name="Keller J."/>
        </authorList>
    </citation>
    <scope>NUCLEOTIDE SEQUENCE [LARGE SCALE GENOMIC DNA]</scope>
    <source>
        <strain evidence="8 9">SAG 2523</strain>
    </source>
</reference>
<dbReference type="InterPro" id="IPR008271">
    <property type="entry name" value="Ser/Thr_kinase_AS"/>
</dbReference>
<dbReference type="AlphaFoldDB" id="A0AAW1SYI9"/>
<feature type="compositionally biased region" description="Low complexity" evidence="6">
    <location>
        <begin position="208"/>
        <end position="221"/>
    </location>
</feature>
<evidence type="ECO:0000313" key="8">
    <source>
        <dbReference type="EMBL" id="KAK9861667.1"/>
    </source>
</evidence>
<keyword evidence="1" id="KW-0723">Serine/threonine-protein kinase</keyword>
<feature type="compositionally biased region" description="Polar residues" evidence="6">
    <location>
        <begin position="227"/>
        <end position="242"/>
    </location>
</feature>
<comment type="caution">
    <text evidence="8">The sequence shown here is derived from an EMBL/GenBank/DDBJ whole genome shotgun (WGS) entry which is preliminary data.</text>
</comment>
<evidence type="ECO:0000256" key="4">
    <source>
        <dbReference type="ARBA" id="ARBA00022777"/>
    </source>
</evidence>
<dbReference type="Proteomes" id="UP001485043">
    <property type="component" value="Unassembled WGS sequence"/>
</dbReference>
<keyword evidence="2" id="KW-0808">Transferase</keyword>
<evidence type="ECO:0000256" key="6">
    <source>
        <dbReference type="SAM" id="MobiDB-lite"/>
    </source>
</evidence>
<gene>
    <name evidence="8" type="ORF">WJX84_010633</name>
</gene>
<dbReference type="InterPro" id="IPR000719">
    <property type="entry name" value="Prot_kinase_dom"/>
</dbReference>
<dbReference type="GO" id="GO:0005524">
    <property type="term" value="F:ATP binding"/>
    <property type="evidence" value="ECO:0007669"/>
    <property type="project" value="UniProtKB-KW"/>
</dbReference>
<feature type="compositionally biased region" description="Low complexity" evidence="6">
    <location>
        <begin position="457"/>
        <end position="467"/>
    </location>
</feature>
<feature type="compositionally biased region" description="Basic and acidic residues" evidence="6">
    <location>
        <begin position="347"/>
        <end position="356"/>
    </location>
</feature>
<keyword evidence="4" id="KW-0418">Kinase</keyword>
<keyword evidence="3" id="KW-0547">Nucleotide-binding</keyword>
<feature type="region of interest" description="Disordered" evidence="6">
    <location>
        <begin position="107"/>
        <end position="141"/>
    </location>
</feature>
<keyword evidence="5" id="KW-0067">ATP-binding</keyword>
<dbReference type="FunFam" id="3.30.200.20:FF:000216">
    <property type="entry name" value="Putative serine/threonine-protein kinase dyrk2"/>
    <property type="match status" value="1"/>
</dbReference>
<dbReference type="InterPro" id="IPR050494">
    <property type="entry name" value="Ser_Thr_dual-spec_kinase"/>
</dbReference>
<evidence type="ECO:0000256" key="3">
    <source>
        <dbReference type="ARBA" id="ARBA00022741"/>
    </source>
</evidence>
<feature type="compositionally biased region" description="Low complexity" evidence="6">
    <location>
        <begin position="748"/>
        <end position="757"/>
    </location>
</feature>
<feature type="domain" description="Protein kinase" evidence="7">
    <location>
        <begin position="837"/>
        <end position="1042"/>
    </location>
</feature>
<dbReference type="SUPFAM" id="SSF56112">
    <property type="entry name" value="Protein kinase-like (PK-like)"/>
    <property type="match status" value="1"/>
</dbReference>
<dbReference type="Gene3D" id="3.30.200.20">
    <property type="entry name" value="Phosphorylase Kinase, domain 1"/>
    <property type="match status" value="1"/>
</dbReference>
<dbReference type="GO" id="GO:0004674">
    <property type="term" value="F:protein serine/threonine kinase activity"/>
    <property type="evidence" value="ECO:0007669"/>
    <property type="project" value="UniProtKB-KW"/>
</dbReference>
<dbReference type="Gene3D" id="1.10.510.10">
    <property type="entry name" value="Transferase(Phosphotransferase) domain 1"/>
    <property type="match status" value="1"/>
</dbReference>
<feature type="compositionally biased region" description="Polar residues" evidence="6">
    <location>
        <begin position="371"/>
        <end position="381"/>
    </location>
</feature>
<dbReference type="Pfam" id="PF00069">
    <property type="entry name" value="Pkinase"/>
    <property type="match status" value="1"/>
</dbReference>
<dbReference type="PROSITE" id="PS00108">
    <property type="entry name" value="PROTEIN_KINASE_ST"/>
    <property type="match status" value="1"/>
</dbReference>
<feature type="region of interest" description="Disordered" evidence="6">
    <location>
        <begin position="606"/>
        <end position="633"/>
    </location>
</feature>
<dbReference type="PROSITE" id="PS50011">
    <property type="entry name" value="PROTEIN_KINASE_DOM"/>
    <property type="match status" value="1"/>
</dbReference>
<feature type="compositionally biased region" description="Polar residues" evidence="6">
    <location>
        <begin position="254"/>
        <end position="265"/>
    </location>
</feature>
<dbReference type="PANTHER" id="PTHR24058">
    <property type="entry name" value="DUAL SPECIFICITY PROTEIN KINASE"/>
    <property type="match status" value="1"/>
</dbReference>
<dbReference type="EMBL" id="JALJOV010000719">
    <property type="protein sequence ID" value="KAK9861667.1"/>
    <property type="molecule type" value="Genomic_DNA"/>
</dbReference>
<dbReference type="CDD" id="cd14133">
    <property type="entry name" value="PKc_DYRK_like"/>
    <property type="match status" value="1"/>
</dbReference>
<evidence type="ECO:0000256" key="5">
    <source>
        <dbReference type="ARBA" id="ARBA00022840"/>
    </source>
</evidence>
<feature type="region of interest" description="Disordered" evidence="6">
    <location>
        <begin position="693"/>
        <end position="782"/>
    </location>
</feature>
<evidence type="ECO:0000256" key="1">
    <source>
        <dbReference type="ARBA" id="ARBA00022527"/>
    </source>
</evidence>
<dbReference type="InterPro" id="IPR011009">
    <property type="entry name" value="Kinase-like_dom_sf"/>
</dbReference>
<keyword evidence="9" id="KW-1185">Reference proteome</keyword>
<evidence type="ECO:0000256" key="2">
    <source>
        <dbReference type="ARBA" id="ARBA00022679"/>
    </source>
</evidence>
<protein>
    <recommendedName>
        <fullName evidence="7">Protein kinase domain-containing protein</fullName>
    </recommendedName>
</protein>
<feature type="compositionally biased region" description="Polar residues" evidence="6">
    <location>
        <begin position="502"/>
        <end position="516"/>
    </location>
</feature>
<feature type="compositionally biased region" description="Low complexity" evidence="6">
    <location>
        <begin position="439"/>
        <end position="450"/>
    </location>
</feature>
<name>A0AAW1SYI9_9CHLO</name>
<dbReference type="PANTHER" id="PTHR24058:SF124">
    <property type="entry name" value="PROTEIN KINASE SUPERFAMILY PROTEIN"/>
    <property type="match status" value="1"/>
</dbReference>
<evidence type="ECO:0000259" key="7">
    <source>
        <dbReference type="PROSITE" id="PS50011"/>
    </source>
</evidence>
<accession>A0AAW1SYI9</accession>
<evidence type="ECO:0000313" key="9">
    <source>
        <dbReference type="Proteomes" id="UP001485043"/>
    </source>
</evidence>
<feature type="compositionally biased region" description="Gly residues" evidence="6">
    <location>
        <begin position="166"/>
        <end position="176"/>
    </location>
</feature>
<feature type="non-terminal residue" evidence="8">
    <location>
        <position position="1042"/>
    </location>
</feature>
<sequence length="1042" mass="110434">MERAEESPSETLGFVLQFLHTQGFYHAEESLIRELENRYPEGSSAGGSPTAHQYSGEATFPQLDTAHSDPAPSHSTTNAAEAADQLLQGDSSLSSDHQAAAKTGMVRLGEAVTPGNAHRYSGSSRGEHADEGTSMHYTNPEDCGYVREPIFGQDDFVARELDLGDDGGAQKRGGPGFHRFLSSQDEGLSDQAGVHGEPGGAASEEDAASSSDGQGSSYFSGEVLARVSSSPSPDNLPQSAESGESDSAMHDSRPASSGPNSSQPSPVGGAASPLSSPTAAGTPLIFKSPSTLGMPLQPSHPAPGLLQASLQQIPPGAPQLDQNGLAGIPEGSLGPSGMPRSSQSRQDPSREQHPDTLQDFGVLRAGRLETSGPSFAAQLSSDDMRPVSAPAAPLPLIRPNGAPAEVPDPSEFGSLQAISTRVSHTGERQAHVRRKSESAARSGAAPPGAEMPDPSGSSMAEPALSEPEAPEKSEGSALRFLDPLGVFERVSDVFSRHRWPSETGTQKSKASETSGPGPSLHLIDSAPDLVISPRQTTTGPSTPTSQMDAEGAGNFSFPVTPPSEPAAPAAVFGAWPKAHRQGRHPHMGSLSSGELSEEDVAMLSRGSVTGSASGTASPTGADEAPEATGQHQGGAIASSMILSHTASAPPLLESVRTTPINVPSGHKHLSAQLLPCDSGTSLSAKGCIDLAAAPKRNTPAPDGESPSAKSSSGMLASPKFRHQPSHQPGAPRDAGMQSNPAQTRLPDAEAAAASQSHEASEGDVTPASSSRPPKATSAAEGAEGKDVEAFVYEYNQDYIDRRYEVMTLNIVHRRRRTGFEETKEFPIRTNDLIAGRYQVMDFLGSAAFSKAVQALDVKTGMLVCLKIIKNNKDYLDQSLDEIKLLKYVNENDPNDEYGILHLFDYFYYKEHLILVCELLRANLYEFQKYNRESGEAPYFTLRRVQSIARQVLQSLDFMHSLGLIHADLKPENILIKSYSRCEVKVIDLGSSCFTTDHLSSYVQSRSYRAPEVILGIPYNQKVDIWSLGCILAELLSGSVLFQ</sequence>
<proteinExistence type="predicted"/>
<feature type="compositionally biased region" description="Low complexity" evidence="6">
    <location>
        <begin position="609"/>
        <end position="621"/>
    </location>
</feature>
<dbReference type="InterPro" id="IPR006594">
    <property type="entry name" value="LisH"/>
</dbReference>
<feature type="region of interest" description="Disordered" evidence="6">
    <location>
        <begin position="493"/>
        <end position="555"/>
    </location>
</feature>
<feature type="compositionally biased region" description="Basic and acidic residues" evidence="6">
    <location>
        <begin position="424"/>
        <end position="438"/>
    </location>
</feature>
<organism evidence="8 9">
    <name type="scientific">Apatococcus fuscideae</name>
    <dbReference type="NCBI Taxonomy" id="2026836"/>
    <lineage>
        <taxon>Eukaryota</taxon>
        <taxon>Viridiplantae</taxon>
        <taxon>Chlorophyta</taxon>
        <taxon>core chlorophytes</taxon>
        <taxon>Trebouxiophyceae</taxon>
        <taxon>Chlorellales</taxon>
        <taxon>Chlorellaceae</taxon>
        <taxon>Apatococcus</taxon>
    </lineage>
</organism>
<feature type="compositionally biased region" description="Low complexity" evidence="6">
    <location>
        <begin position="532"/>
        <end position="545"/>
    </location>
</feature>
<dbReference type="SMART" id="SM00220">
    <property type="entry name" value="S_TKc"/>
    <property type="match status" value="1"/>
</dbReference>